<feature type="compositionally biased region" description="Basic and acidic residues" evidence="1">
    <location>
        <begin position="1"/>
        <end position="16"/>
    </location>
</feature>
<accession>A0A3B6AX95</accession>
<dbReference type="Gramene" id="TraesCS2A03G0454400.1">
    <property type="protein sequence ID" value="TraesCS2A03G0454400.1.CDS"/>
    <property type="gene ID" value="TraesCS2A03G0454400"/>
</dbReference>
<reference evidence="2" key="1">
    <citation type="submission" date="2018-08" db="EMBL/GenBank/DDBJ databases">
        <authorList>
            <person name="Rossello M."/>
        </authorList>
    </citation>
    <scope>NUCLEOTIDE SEQUENCE [LARGE SCALE GENOMIC DNA]</scope>
    <source>
        <strain evidence="2">cv. Chinese Spring</strain>
    </source>
</reference>
<evidence type="ECO:0000313" key="3">
    <source>
        <dbReference type="Proteomes" id="UP000019116"/>
    </source>
</evidence>
<dbReference type="Gramene" id="TraesJUL2A03G00656280.1">
    <property type="protein sequence ID" value="TraesJUL2A03G00656280.1"/>
    <property type="gene ID" value="TraesJUL2A03G00656280"/>
</dbReference>
<dbReference type="Gramene" id="TraesMAC2A03G00650310.1">
    <property type="protein sequence ID" value="TraesMAC2A03G00650310.1"/>
    <property type="gene ID" value="TraesMAC2A03G00650310"/>
</dbReference>
<keyword evidence="3" id="KW-1185">Reference proteome</keyword>
<reference evidence="2" key="2">
    <citation type="submission" date="2018-10" db="UniProtKB">
        <authorList>
            <consortium name="EnsemblPlants"/>
        </authorList>
    </citation>
    <scope>IDENTIFICATION</scope>
</reference>
<dbReference type="Gramene" id="TraesROB_scaffold_008252_01G000200.1">
    <property type="protein sequence ID" value="TraesROB_scaffold_008252_01G000200.1"/>
    <property type="gene ID" value="TraesROB_scaffold_008252_01G000200"/>
</dbReference>
<dbReference type="EnsemblPlants" id="TraesCS2A02G212800.1">
    <property type="protein sequence ID" value="TraesCS2A02G212800.1"/>
    <property type="gene ID" value="TraesCS2A02G212800"/>
</dbReference>
<evidence type="ECO:0000256" key="1">
    <source>
        <dbReference type="SAM" id="MobiDB-lite"/>
    </source>
</evidence>
<dbReference type="OMA" id="CRIGWIA"/>
<dbReference type="Gramene" id="TraesCS2A02G212800.1">
    <property type="protein sequence ID" value="TraesCS2A02G212800.1"/>
    <property type="gene ID" value="TraesCS2A02G212800"/>
</dbReference>
<dbReference type="Gramene" id="TraesJAG2A03G00653250.1">
    <property type="protein sequence ID" value="TraesJAG2A03G00653250.1"/>
    <property type="gene ID" value="TraesJAG2A03G00653250"/>
</dbReference>
<dbReference type="Gramene" id="TraesWEE_scaffold_083243_01G000200.1">
    <property type="protein sequence ID" value="TraesWEE_scaffold_083243_01G000200.1"/>
    <property type="gene ID" value="TraesWEE_scaffold_083243_01G000200"/>
</dbReference>
<dbReference type="Gramene" id="TraesSYM2A03G00658620.1">
    <property type="protein sequence ID" value="TraesSYM2A03G00658620.1"/>
    <property type="gene ID" value="TraesSYM2A03G00658620"/>
</dbReference>
<protein>
    <submittedName>
        <fullName evidence="2">Uncharacterized protein</fullName>
    </submittedName>
</protein>
<dbReference type="OrthoDB" id="10499635at2759"/>
<dbReference type="Gramene" id="TraesLDM2A03G00654990.1">
    <property type="protein sequence ID" value="TraesLDM2A03G00654990.1"/>
    <property type="gene ID" value="TraesLDM2A03G00654990"/>
</dbReference>
<dbReference type="STRING" id="4565.A0A3B6AX95"/>
<dbReference type="Gramene" id="TraesSTA2A03G00650500.1">
    <property type="protein sequence ID" value="TraesSTA2A03G00650500.1"/>
    <property type="gene ID" value="TraesSTA2A03G00650500"/>
</dbReference>
<dbReference type="Gramene" id="TraesLAC2A03G00655740.1">
    <property type="protein sequence ID" value="TraesLAC2A03G00655740.1"/>
    <property type="gene ID" value="TraesLAC2A03G00655740"/>
</dbReference>
<dbReference type="Proteomes" id="UP000019116">
    <property type="component" value="Chromosome 2A"/>
</dbReference>
<name>A0A3B6AX95_WHEAT</name>
<evidence type="ECO:0000313" key="2">
    <source>
        <dbReference type="EnsemblPlants" id="TraesCS2A02G212800.1"/>
    </source>
</evidence>
<dbReference type="AlphaFoldDB" id="A0A3B6AX95"/>
<dbReference type="Gramene" id="TraesCLE_scaffold_095704_01G000200.1">
    <property type="protein sequence ID" value="TraesCLE_scaffold_095704_01G000200.1"/>
    <property type="gene ID" value="TraesCLE_scaffold_095704_01G000200"/>
</dbReference>
<feature type="region of interest" description="Disordered" evidence="1">
    <location>
        <begin position="1"/>
        <end position="21"/>
    </location>
</feature>
<dbReference type="GO" id="GO:0043130">
    <property type="term" value="F:ubiquitin binding"/>
    <property type="evidence" value="ECO:0000318"/>
    <property type="project" value="GO_Central"/>
</dbReference>
<sequence length="222" mass="25024">MGRPRAESSKPEDRVPLLRTPGAGDGASLALDMSRSAVFSLQISDLDLAILGFFRIGWIAEGQEDVLEQDNQLQQEQVRSPKAKVQAISFEGSLDYCAEQIRAIHLHERVDPVNALDFRGLYSDFRPEQVLDRQDTNEEECLLAAIEEVADEEHACFSEFSSSHKAFKELIKKVKSWKKKCRLIPVLTERLVAAIWLCSHMADYEEVIPGLGENDSVTDHRL</sequence>
<organism evidence="2">
    <name type="scientific">Triticum aestivum</name>
    <name type="common">Wheat</name>
    <dbReference type="NCBI Taxonomy" id="4565"/>
    <lineage>
        <taxon>Eukaryota</taxon>
        <taxon>Viridiplantae</taxon>
        <taxon>Streptophyta</taxon>
        <taxon>Embryophyta</taxon>
        <taxon>Tracheophyta</taxon>
        <taxon>Spermatophyta</taxon>
        <taxon>Magnoliopsida</taxon>
        <taxon>Liliopsida</taxon>
        <taxon>Poales</taxon>
        <taxon>Poaceae</taxon>
        <taxon>BOP clade</taxon>
        <taxon>Pooideae</taxon>
        <taxon>Triticodae</taxon>
        <taxon>Triticeae</taxon>
        <taxon>Triticinae</taxon>
        <taxon>Triticum</taxon>
    </lineage>
</organism>
<dbReference type="Gramene" id="TraesARI2A03G00659140.1">
    <property type="protein sequence ID" value="TraesARI2A03G00659140.1"/>
    <property type="gene ID" value="TraesARI2A03G00659140"/>
</dbReference>
<proteinExistence type="predicted"/>
<dbReference type="Gramene" id="TraesCAD_scaffold_023701_01G000100.1">
    <property type="protein sequence ID" value="TraesCAD_scaffold_023701_01G000100.1"/>
    <property type="gene ID" value="TraesCAD_scaffold_023701_01G000100"/>
</dbReference>
<dbReference type="Gramene" id="TraesRN2A0100423900.1">
    <property type="protein sequence ID" value="TraesRN2A0100423900.1"/>
    <property type="gene ID" value="TraesRN2A0100423900"/>
</dbReference>
<dbReference type="GO" id="GO:0004843">
    <property type="term" value="F:cysteine-type deubiquitinase activity"/>
    <property type="evidence" value="ECO:0000318"/>
    <property type="project" value="GO_Central"/>
</dbReference>